<dbReference type="AlphaFoldDB" id="A0A1S7FUL2"/>
<evidence type="ECO:0000313" key="3">
    <source>
        <dbReference type="Proteomes" id="UP000223060"/>
    </source>
</evidence>
<dbReference type="KEGG" id="lwi:UE46_08195"/>
<feature type="binding site" evidence="1">
    <location>
        <position position="7"/>
    </location>
    <ligand>
        <name>Zn(2+)</name>
        <dbReference type="ChEBI" id="CHEBI:29105"/>
    </ligand>
</feature>
<accession>A0A1S7FUL2</accession>
<dbReference type="Proteomes" id="UP000223060">
    <property type="component" value="Chromosome"/>
</dbReference>
<dbReference type="Gene3D" id="1.10.340.30">
    <property type="entry name" value="Hypothetical protein, domain 2"/>
    <property type="match status" value="1"/>
</dbReference>
<evidence type="ECO:0000313" key="2">
    <source>
        <dbReference type="EMBL" id="AQY51025.1"/>
    </source>
</evidence>
<keyword evidence="3" id="KW-1185">Reference proteome</keyword>
<dbReference type="RefSeq" id="WP_036062270.1">
    <property type="nucleotide sequence ID" value="NZ_CP011102.1"/>
</dbReference>
<organism evidence="2 3">
    <name type="scientific">Listeria weihenstephanensis</name>
    <dbReference type="NCBI Taxonomy" id="1006155"/>
    <lineage>
        <taxon>Bacteria</taxon>
        <taxon>Bacillati</taxon>
        <taxon>Bacillota</taxon>
        <taxon>Bacilli</taxon>
        <taxon>Bacillales</taxon>
        <taxon>Listeriaceae</taxon>
        <taxon>Listeria</taxon>
    </lineage>
</organism>
<gene>
    <name evidence="2" type="ORF">UE46_08195</name>
</gene>
<dbReference type="GO" id="GO:0046872">
    <property type="term" value="F:metal ion binding"/>
    <property type="evidence" value="ECO:0007669"/>
    <property type="project" value="UniProtKB-KW"/>
</dbReference>
<reference evidence="3" key="1">
    <citation type="submission" date="2015-03" db="EMBL/GenBank/DDBJ databases">
        <authorList>
            <person name="Ferrari E."/>
            <person name="Walter M.C."/>
            <person name="Huptas C."/>
            <person name="Scherer S."/>
            <person name="Mueller-Herbst S."/>
        </authorList>
    </citation>
    <scope>NUCLEOTIDE SEQUENCE [LARGE SCALE GENOMIC DNA]</scope>
    <source>
        <strain evidence="3">LWP01</strain>
    </source>
</reference>
<dbReference type="SUPFAM" id="SSF48150">
    <property type="entry name" value="DNA-glycosylase"/>
    <property type="match status" value="1"/>
</dbReference>
<dbReference type="InterPro" id="IPR005019">
    <property type="entry name" value="Adenine_glyco"/>
</dbReference>
<feature type="binding site" evidence="1">
    <location>
        <position position="182"/>
    </location>
    <ligand>
        <name>Zn(2+)</name>
        <dbReference type="ChEBI" id="CHEBI:29105"/>
    </ligand>
</feature>
<proteinExistence type="predicted"/>
<evidence type="ECO:0000256" key="1">
    <source>
        <dbReference type="PIRSR" id="PIRSR605019-1"/>
    </source>
</evidence>
<dbReference type="EMBL" id="CP011102">
    <property type="protein sequence ID" value="AQY51025.1"/>
    <property type="molecule type" value="Genomic_DNA"/>
</dbReference>
<name>A0A1S7FUL2_9LIST</name>
<dbReference type="PANTHER" id="PTHR30037">
    <property type="entry name" value="DNA-3-METHYLADENINE GLYCOSYLASE 1"/>
    <property type="match status" value="1"/>
</dbReference>
<dbReference type="GO" id="GO:0008725">
    <property type="term" value="F:DNA-3-methyladenine glycosylase activity"/>
    <property type="evidence" value="ECO:0007669"/>
    <property type="project" value="InterPro"/>
</dbReference>
<dbReference type="GO" id="GO:0006284">
    <property type="term" value="P:base-excision repair"/>
    <property type="evidence" value="ECO:0007669"/>
    <property type="project" value="InterPro"/>
</dbReference>
<dbReference type="InterPro" id="IPR052891">
    <property type="entry name" value="DNA-3mA_glycosylase"/>
</dbReference>
<dbReference type="PANTHER" id="PTHR30037:SF4">
    <property type="entry name" value="DNA-3-METHYLADENINE GLYCOSYLASE I"/>
    <property type="match status" value="1"/>
</dbReference>
<dbReference type="Pfam" id="PF03352">
    <property type="entry name" value="Adenine_glyco"/>
    <property type="match status" value="1"/>
</dbReference>
<keyword evidence="1" id="KW-0479">Metal-binding</keyword>
<protein>
    <submittedName>
        <fullName evidence="2">3-methyladenine DNA glycosylase</fullName>
    </submittedName>
</protein>
<keyword evidence="1" id="KW-0862">Zinc</keyword>
<dbReference type="InterPro" id="IPR011257">
    <property type="entry name" value="DNA_glycosylase"/>
</dbReference>
<feature type="binding site" evidence="1">
    <location>
        <position position="178"/>
    </location>
    <ligand>
        <name>Zn(2+)</name>
        <dbReference type="ChEBI" id="CHEBI:29105"/>
    </ligand>
</feature>
<sequence>MMQQERCGWAMNDTVEQGYHDEEWGVPSRDEYYLFEMLNLEGAQAGLSWRLILNKRAAYKNAFHQFDPNKCAVMTDEELEHIRETAEIVKNKLKIGGVRKNAIAFLKVQAEFGSFANYIWGYSNGEPIINHWTDMAQMPAQNELSQQISKDLKKRGFTFVGPVIIYSYLQAIGMIDDHVITCPFHTENREKLT</sequence>
<feature type="binding site" evidence="1">
    <location>
        <position position="20"/>
    </location>
    <ligand>
        <name>Zn(2+)</name>
        <dbReference type="ChEBI" id="CHEBI:29105"/>
    </ligand>
</feature>